<reference evidence="3" key="1">
    <citation type="journal article" date="2020" name="mSystems">
        <title>Genome- and Community-Level Interaction Insights into Carbon Utilization and Element Cycling Functions of Hydrothermarchaeota in Hydrothermal Sediment.</title>
        <authorList>
            <person name="Zhou Z."/>
            <person name="Liu Y."/>
            <person name="Xu W."/>
            <person name="Pan J."/>
            <person name="Luo Z.H."/>
            <person name="Li M."/>
        </authorList>
    </citation>
    <scope>NUCLEOTIDE SEQUENCE [LARGE SCALE GENOMIC DNA]</scope>
    <source>
        <strain evidence="3">SpSt-418</strain>
    </source>
</reference>
<proteinExistence type="predicted"/>
<keyword evidence="1" id="KW-1133">Transmembrane helix</keyword>
<dbReference type="GO" id="GO:0004175">
    <property type="term" value="F:endopeptidase activity"/>
    <property type="evidence" value="ECO:0007669"/>
    <property type="project" value="UniProtKB-ARBA"/>
</dbReference>
<organism evidence="3">
    <name type="scientific">Oscillatoriales cyanobacterium SpSt-418</name>
    <dbReference type="NCBI Taxonomy" id="2282169"/>
    <lineage>
        <taxon>Bacteria</taxon>
        <taxon>Bacillati</taxon>
        <taxon>Cyanobacteriota</taxon>
        <taxon>Cyanophyceae</taxon>
        <taxon>Oscillatoriophycideae</taxon>
        <taxon>Oscillatoriales</taxon>
    </lineage>
</organism>
<keyword evidence="3" id="KW-0645">Protease</keyword>
<feature type="transmembrane region" description="Helical" evidence="1">
    <location>
        <begin position="361"/>
        <end position="387"/>
    </location>
</feature>
<dbReference type="GO" id="GO:0008237">
    <property type="term" value="F:metallopeptidase activity"/>
    <property type="evidence" value="ECO:0007669"/>
    <property type="project" value="UniProtKB-KW"/>
</dbReference>
<comment type="caution">
    <text evidence="3">The sequence shown here is derived from an EMBL/GenBank/DDBJ whole genome shotgun (WGS) entry which is preliminary data.</text>
</comment>
<feature type="transmembrane region" description="Helical" evidence="1">
    <location>
        <begin position="225"/>
        <end position="251"/>
    </location>
</feature>
<evidence type="ECO:0000259" key="2">
    <source>
        <dbReference type="Pfam" id="PF02517"/>
    </source>
</evidence>
<feature type="transmembrane region" description="Helical" evidence="1">
    <location>
        <begin position="439"/>
        <end position="457"/>
    </location>
</feature>
<keyword evidence="3" id="KW-0378">Hydrolase</keyword>
<sequence length="509" mass="55652">MTTKRWTLVILSLIAAFAIASNLLSSFTEPQFQSRLELYQTDLVLQASELQLDDSNFDSARKSLLGENPTKPAIEAYSKFLQSTQAQLTKAQTELVEAKNRSVAPEETVYLEKLVAKNEKVVAETALRLGILQAETNDLKAAQATWEKLPPAARPELESIQQTVSAVSGLFKQPPQIVNDADALIKKNLDGWFRDRSLTRLYQLQQRQTELNEVQAQAQIKAEQAFSGLAIATSFSAIGGLLGAGLILFLLGQWAVRRKQSVLSLDNSATWPALWDWEAILQVLLGFLLVGQAIVPLGLRAVLQAAGVRSDQFTSRGTAFFFLINYLLVAAVSLAILYFSIRPFLSETDRPWFRIKLGGKWILWGLGGYLVAIPIVTVISLVNQAIWQGKGGSNPLLPIALQGRDGVALTIFFVMAAIAAPIFEEILFRGFLLPSLTRYLPMSGAIAASALIFAIAHLSLAEILPLTVLGMILGFVYVRSQNLLASIMIHSLWNAGTLISLFVLGGASN</sequence>
<feature type="transmembrane region" description="Helical" evidence="1">
    <location>
        <begin position="407"/>
        <end position="427"/>
    </location>
</feature>
<dbReference type="GO" id="GO:0080120">
    <property type="term" value="P:CAAX-box protein maturation"/>
    <property type="evidence" value="ECO:0007669"/>
    <property type="project" value="UniProtKB-ARBA"/>
</dbReference>
<keyword evidence="3" id="KW-0482">Metalloprotease</keyword>
<feature type="transmembrane region" description="Helical" evidence="1">
    <location>
        <begin position="279"/>
        <end position="299"/>
    </location>
</feature>
<evidence type="ECO:0000313" key="3">
    <source>
        <dbReference type="EMBL" id="HFM99943.1"/>
    </source>
</evidence>
<evidence type="ECO:0000256" key="1">
    <source>
        <dbReference type="SAM" id="Phobius"/>
    </source>
</evidence>
<keyword evidence="1" id="KW-0812">Transmembrane</keyword>
<feature type="domain" description="CAAX prenyl protease 2/Lysostaphin resistance protein A-like" evidence="2">
    <location>
        <begin position="409"/>
        <end position="495"/>
    </location>
</feature>
<dbReference type="PANTHER" id="PTHR43592:SF15">
    <property type="entry name" value="CAAX AMINO TERMINAL PROTEASE FAMILY PROTEIN"/>
    <property type="match status" value="1"/>
</dbReference>
<feature type="transmembrane region" description="Helical" evidence="1">
    <location>
        <begin position="319"/>
        <end position="341"/>
    </location>
</feature>
<dbReference type="EMBL" id="DSRU01000278">
    <property type="protein sequence ID" value="HFM99943.1"/>
    <property type="molecule type" value="Genomic_DNA"/>
</dbReference>
<feature type="transmembrane region" description="Helical" evidence="1">
    <location>
        <begin position="487"/>
        <end position="507"/>
    </location>
</feature>
<gene>
    <name evidence="3" type="ORF">ENR64_19740</name>
</gene>
<dbReference type="PANTHER" id="PTHR43592">
    <property type="entry name" value="CAAX AMINO TERMINAL PROTEASE"/>
    <property type="match status" value="1"/>
</dbReference>
<dbReference type="InterPro" id="IPR003675">
    <property type="entry name" value="Rce1/LyrA-like_dom"/>
</dbReference>
<protein>
    <submittedName>
        <fullName evidence="3">CPBP family intramembrane metalloprotease</fullName>
    </submittedName>
</protein>
<keyword evidence="1" id="KW-0472">Membrane</keyword>
<accession>A0A7C3KGL1</accession>
<dbReference type="GO" id="GO:0006508">
    <property type="term" value="P:proteolysis"/>
    <property type="evidence" value="ECO:0007669"/>
    <property type="project" value="UniProtKB-KW"/>
</dbReference>
<dbReference type="AlphaFoldDB" id="A0A7C3KGL1"/>
<name>A0A7C3KGL1_9CYAN</name>
<dbReference type="Pfam" id="PF02517">
    <property type="entry name" value="Rce1-like"/>
    <property type="match status" value="1"/>
</dbReference>